<dbReference type="EMBL" id="JADBEL010000004">
    <property type="protein sequence ID" value="MBE1554145.1"/>
    <property type="molecule type" value="Genomic_DNA"/>
</dbReference>
<evidence type="ECO:0000256" key="5">
    <source>
        <dbReference type="ARBA" id="ARBA00022676"/>
    </source>
</evidence>
<reference evidence="17" key="1">
    <citation type="submission" date="2020-10" db="EMBL/GenBank/DDBJ databases">
        <title>Genomic Encyclopedia of Type Strains, Phase IV (KMG-IV): sequencing the most valuable type-strain genomes for metagenomic binning, comparative biology and taxonomic classification.</title>
        <authorList>
            <person name="Goeker M."/>
        </authorList>
    </citation>
    <scope>NUCLEOTIDE SEQUENCE</scope>
    <source>
        <strain evidence="17">DSM 13886</strain>
    </source>
</reference>
<accession>A0A927RC99</accession>
<evidence type="ECO:0000256" key="12">
    <source>
        <dbReference type="ARBA" id="ARBA00034000"/>
    </source>
</evidence>
<dbReference type="GO" id="GO:0030288">
    <property type="term" value="C:outer membrane-bounded periplasmic space"/>
    <property type="evidence" value="ECO:0007669"/>
    <property type="project" value="TreeGrafter"/>
</dbReference>
<dbReference type="Proteomes" id="UP000658225">
    <property type="component" value="Unassembled WGS sequence"/>
</dbReference>
<protein>
    <submittedName>
        <fullName evidence="17">Penicillin-binding protein 1A</fullName>
        <ecNumber evidence="17">2.4.1.-</ecNumber>
        <ecNumber evidence="17">3.4.-.-</ecNumber>
    </submittedName>
</protein>
<dbReference type="InterPro" id="IPR001264">
    <property type="entry name" value="Glyco_trans_51"/>
</dbReference>
<comment type="catalytic activity">
    <reaction evidence="12">
        <text>Preferential cleavage: (Ac)2-L-Lys-D-Ala-|-D-Ala. Also transpeptidation of peptidyl-alanyl moieties that are N-acyl substituents of D-alanine.</text>
        <dbReference type="EC" id="3.4.16.4"/>
    </reaction>
</comment>
<dbReference type="PROSITE" id="PS50853">
    <property type="entry name" value="FN3"/>
    <property type="match status" value="1"/>
</dbReference>
<dbReference type="Gene3D" id="2.60.40.10">
    <property type="entry name" value="Immunoglobulins"/>
    <property type="match status" value="1"/>
</dbReference>
<feature type="region of interest" description="Disordered" evidence="14">
    <location>
        <begin position="1"/>
        <end position="28"/>
    </location>
</feature>
<dbReference type="SUPFAM" id="SSF49265">
    <property type="entry name" value="Fibronectin type III"/>
    <property type="match status" value="1"/>
</dbReference>
<dbReference type="Gene3D" id="3.40.710.10">
    <property type="entry name" value="DD-peptidase/beta-lactamase superfamily"/>
    <property type="match status" value="1"/>
</dbReference>
<keyword evidence="4" id="KW-0645">Protease</keyword>
<dbReference type="PANTHER" id="PTHR32282:SF29">
    <property type="entry name" value="PENICILLIN-BINDING PROTEIN 1A"/>
    <property type="match status" value="1"/>
</dbReference>
<comment type="catalytic activity">
    <reaction evidence="13">
        <text>[GlcNAc-(1-&gt;4)-Mur2Ac(oyl-L-Ala-gamma-D-Glu-L-Lys-D-Ala-D-Ala)](n)-di-trans,octa-cis-undecaprenyl diphosphate + beta-D-GlcNAc-(1-&gt;4)-Mur2Ac(oyl-L-Ala-gamma-D-Glu-L-Lys-D-Ala-D-Ala)-di-trans,octa-cis-undecaprenyl diphosphate = [GlcNAc-(1-&gt;4)-Mur2Ac(oyl-L-Ala-gamma-D-Glu-L-Lys-D-Ala-D-Ala)](n+1)-di-trans,octa-cis-undecaprenyl diphosphate + di-trans,octa-cis-undecaprenyl diphosphate + H(+)</text>
        <dbReference type="Rhea" id="RHEA:23708"/>
        <dbReference type="Rhea" id="RHEA-COMP:9602"/>
        <dbReference type="Rhea" id="RHEA-COMP:9603"/>
        <dbReference type="ChEBI" id="CHEBI:15378"/>
        <dbReference type="ChEBI" id="CHEBI:58405"/>
        <dbReference type="ChEBI" id="CHEBI:60033"/>
        <dbReference type="ChEBI" id="CHEBI:78435"/>
        <dbReference type="EC" id="2.4.99.28"/>
    </reaction>
</comment>
<dbReference type="AlphaFoldDB" id="A0A927RC99"/>
<gene>
    <name evidence="17" type="ORF">H4683_001220</name>
</gene>
<feature type="compositionally biased region" description="Low complexity" evidence="14">
    <location>
        <begin position="842"/>
        <end position="856"/>
    </location>
</feature>
<evidence type="ECO:0000256" key="14">
    <source>
        <dbReference type="SAM" id="MobiDB-lite"/>
    </source>
</evidence>
<evidence type="ECO:0000256" key="1">
    <source>
        <dbReference type="ARBA" id="ARBA00007090"/>
    </source>
</evidence>
<dbReference type="GO" id="GO:0008658">
    <property type="term" value="F:penicillin binding"/>
    <property type="evidence" value="ECO:0007669"/>
    <property type="project" value="InterPro"/>
</dbReference>
<keyword evidence="6 17" id="KW-0808">Transferase</keyword>
<evidence type="ECO:0000256" key="13">
    <source>
        <dbReference type="ARBA" id="ARBA00049902"/>
    </source>
</evidence>
<name>A0A927RC99_9BACL</name>
<sequence>MSDQINSRTSRRKNVESDRSNKKNKKAGKGKGLFKKIFLSLVIAGFAVLIGGAGLFAYYASTAPKLDENLLKDPLSSEFLDKDQNVFMKFGAEKRDFIPYDKIPKLMEDAILATEDIRFYKHHGMDFWRLGGAVLANFKSGFGSQGASTITQQVIKNSFLKQEKTLKRKSQEAYLAFQLERQYDKEEIFEMYFNKILMSGTVYGFGTASQYFYGKNLDELELHEVALLAGLPQYPNGYNPFKNPERAEKRRNIVLGLMHQHKKITKEEMDTAKAIPVISTLLPEEKRQARNKSEYPAYVDIVLDELEAAGMMDVLAEGVKIQTALDPAAQKAVENALNTSDLYESEKMQAGMTVMDTKTGAIVAVGGGRDYSGRDLNFASDQKRQPGSVIKPILSYGPAIENLSWSTGQRIVDEPYNYKGTNKSIRNVDGKFLGTQTIREALYKSRNIPAIKVFEEIGTQKAGAFAKGLGLPYGKLNSSNALGGGEYNFSTVQIAGAYSAFGNGGIYTKPHTVKKIIFRDGKTERSMVSDPVATMKDSTAYMVTDILRDVVTSGTGTVADIPGLDEAGKTGTTNYPSEIISKHNMKNTDVPDSWFAGYTTDYTIAIWGGYKDYTTPITTYDKGRRVPQNLFRMVMSDISSGKDTAQFSQPGSVEEETIVYGSDPLILASSTTPANMRRTELFVRGTAPVEVAEVEEEVVIELEAPTSLRTSYVAETTSADLVWSHNAPNSETVEGDVEFTVLVSVDGSEQKEMTTTKEKSVTFSGVEPGKTYTFYVFAKIADLKSDSTSTQLLIEEAAVEEPIIEVPPIEPIEPIEPDPNVGGEDGSNNGNNGNNGNGSTSGDGSNNGNNPNDSSTGEGGTDANPNPNPVENESDGDSNP</sequence>
<dbReference type="GO" id="GO:0071555">
    <property type="term" value="P:cell wall organization"/>
    <property type="evidence" value="ECO:0007669"/>
    <property type="project" value="UniProtKB-KW"/>
</dbReference>
<dbReference type="CDD" id="cd00063">
    <property type="entry name" value="FN3"/>
    <property type="match status" value="1"/>
</dbReference>
<keyword evidence="15" id="KW-0472">Membrane</keyword>
<keyword evidence="10" id="KW-0511">Multifunctional enzyme</keyword>
<evidence type="ECO:0000256" key="10">
    <source>
        <dbReference type="ARBA" id="ARBA00023268"/>
    </source>
</evidence>
<dbReference type="GO" id="GO:0009252">
    <property type="term" value="P:peptidoglycan biosynthetic process"/>
    <property type="evidence" value="ECO:0007669"/>
    <property type="project" value="UniProtKB-KW"/>
</dbReference>
<dbReference type="InterPro" id="IPR036950">
    <property type="entry name" value="PBP_transglycosylase"/>
</dbReference>
<dbReference type="Gene3D" id="1.10.3810.10">
    <property type="entry name" value="Biosynthetic peptidoglycan transglycosylase-like"/>
    <property type="match status" value="1"/>
</dbReference>
<dbReference type="GO" id="GO:0008955">
    <property type="term" value="F:peptidoglycan glycosyltransferase activity"/>
    <property type="evidence" value="ECO:0007669"/>
    <property type="project" value="UniProtKB-EC"/>
</dbReference>
<dbReference type="GO" id="GO:0006508">
    <property type="term" value="P:proteolysis"/>
    <property type="evidence" value="ECO:0007669"/>
    <property type="project" value="UniProtKB-KW"/>
</dbReference>
<dbReference type="RefSeq" id="WP_192597930.1">
    <property type="nucleotide sequence ID" value="NZ_JADBEL010000004.1"/>
</dbReference>
<evidence type="ECO:0000256" key="6">
    <source>
        <dbReference type="ARBA" id="ARBA00022679"/>
    </source>
</evidence>
<evidence type="ECO:0000313" key="18">
    <source>
        <dbReference type="Proteomes" id="UP000658225"/>
    </source>
</evidence>
<dbReference type="PANTHER" id="PTHR32282">
    <property type="entry name" value="BINDING PROTEIN TRANSPEPTIDASE, PUTATIVE-RELATED"/>
    <property type="match status" value="1"/>
</dbReference>
<dbReference type="InterPro" id="IPR001460">
    <property type="entry name" value="PCN-bd_Tpept"/>
</dbReference>
<keyword evidence="11" id="KW-0961">Cell wall biogenesis/degradation</keyword>
<comment type="caution">
    <text evidence="17">The sequence shown here is derived from an EMBL/GenBank/DDBJ whole genome shotgun (WGS) entry which is preliminary data.</text>
</comment>
<dbReference type="NCBIfam" id="TIGR02074">
    <property type="entry name" value="PBP_1a_fam"/>
    <property type="match status" value="1"/>
</dbReference>
<keyword evidence="15" id="KW-0812">Transmembrane</keyword>
<keyword evidence="18" id="KW-1185">Reference proteome</keyword>
<evidence type="ECO:0000256" key="9">
    <source>
        <dbReference type="ARBA" id="ARBA00022984"/>
    </source>
</evidence>
<dbReference type="InterPro" id="IPR013783">
    <property type="entry name" value="Ig-like_fold"/>
</dbReference>
<dbReference type="SMART" id="SM00060">
    <property type="entry name" value="FN3"/>
    <property type="match status" value="1"/>
</dbReference>
<dbReference type="SUPFAM" id="SSF56601">
    <property type="entry name" value="beta-lactamase/transpeptidase-like"/>
    <property type="match status" value="1"/>
</dbReference>
<comment type="similarity">
    <text evidence="1">In the C-terminal section; belongs to the transpeptidase family.</text>
</comment>
<evidence type="ECO:0000256" key="3">
    <source>
        <dbReference type="ARBA" id="ARBA00022645"/>
    </source>
</evidence>
<dbReference type="InterPro" id="IPR012338">
    <property type="entry name" value="Beta-lactam/transpept-like"/>
</dbReference>
<dbReference type="EC" id="2.4.1.-" evidence="17"/>
<dbReference type="EC" id="3.4.-.-" evidence="17"/>
<dbReference type="FunFam" id="1.10.3810.10:FF:000001">
    <property type="entry name" value="Penicillin-binding protein 1A"/>
    <property type="match status" value="1"/>
</dbReference>
<comment type="similarity">
    <text evidence="2">In the N-terminal section; belongs to the glycosyltransferase 51 family.</text>
</comment>
<keyword evidence="9" id="KW-0573">Peptidoglycan synthesis</keyword>
<keyword evidence="8" id="KW-0133">Cell shape</keyword>
<organism evidence="17 18">
    <name type="scientific">Sporosarcina limicola</name>
    <dbReference type="NCBI Taxonomy" id="34101"/>
    <lineage>
        <taxon>Bacteria</taxon>
        <taxon>Bacillati</taxon>
        <taxon>Bacillota</taxon>
        <taxon>Bacilli</taxon>
        <taxon>Bacillales</taxon>
        <taxon>Caryophanaceae</taxon>
        <taxon>Sporosarcina</taxon>
    </lineage>
</organism>
<keyword evidence="3" id="KW-0121">Carboxypeptidase</keyword>
<dbReference type="InterPro" id="IPR050396">
    <property type="entry name" value="Glycosyltr_51/Transpeptidase"/>
</dbReference>
<proteinExistence type="inferred from homology"/>
<keyword evidence="7 17" id="KW-0378">Hydrolase</keyword>
<evidence type="ECO:0000256" key="15">
    <source>
        <dbReference type="SAM" id="Phobius"/>
    </source>
</evidence>
<feature type="region of interest" description="Disordered" evidence="14">
    <location>
        <begin position="804"/>
        <end position="880"/>
    </location>
</feature>
<evidence type="ECO:0000256" key="11">
    <source>
        <dbReference type="ARBA" id="ARBA00023316"/>
    </source>
</evidence>
<evidence type="ECO:0000313" key="17">
    <source>
        <dbReference type="EMBL" id="MBE1554145.1"/>
    </source>
</evidence>
<feature type="transmembrane region" description="Helical" evidence="15">
    <location>
        <begin position="37"/>
        <end position="60"/>
    </location>
</feature>
<dbReference type="InterPro" id="IPR003961">
    <property type="entry name" value="FN3_dom"/>
</dbReference>
<evidence type="ECO:0000256" key="4">
    <source>
        <dbReference type="ARBA" id="ARBA00022670"/>
    </source>
</evidence>
<feature type="domain" description="Fibronectin type-III" evidence="16">
    <location>
        <begin position="704"/>
        <end position="802"/>
    </location>
</feature>
<dbReference type="Pfam" id="PF00905">
    <property type="entry name" value="Transpeptidase"/>
    <property type="match status" value="1"/>
</dbReference>
<dbReference type="GO" id="GO:0008360">
    <property type="term" value="P:regulation of cell shape"/>
    <property type="evidence" value="ECO:0007669"/>
    <property type="project" value="UniProtKB-KW"/>
</dbReference>
<dbReference type="GO" id="GO:0009002">
    <property type="term" value="F:serine-type D-Ala-D-Ala carboxypeptidase activity"/>
    <property type="evidence" value="ECO:0007669"/>
    <property type="project" value="UniProtKB-EC"/>
</dbReference>
<evidence type="ECO:0000256" key="8">
    <source>
        <dbReference type="ARBA" id="ARBA00022960"/>
    </source>
</evidence>
<keyword evidence="15" id="KW-1133">Transmembrane helix</keyword>
<evidence type="ECO:0000256" key="7">
    <source>
        <dbReference type="ARBA" id="ARBA00022801"/>
    </source>
</evidence>
<evidence type="ECO:0000259" key="16">
    <source>
        <dbReference type="PROSITE" id="PS50853"/>
    </source>
</evidence>
<dbReference type="Pfam" id="PF00912">
    <property type="entry name" value="Transgly"/>
    <property type="match status" value="1"/>
</dbReference>
<keyword evidence="5 17" id="KW-0328">Glycosyltransferase</keyword>
<evidence type="ECO:0000256" key="2">
    <source>
        <dbReference type="ARBA" id="ARBA00007739"/>
    </source>
</evidence>
<dbReference type="InterPro" id="IPR023346">
    <property type="entry name" value="Lysozyme-like_dom_sf"/>
</dbReference>
<dbReference type="InterPro" id="IPR036116">
    <property type="entry name" value="FN3_sf"/>
</dbReference>
<dbReference type="SUPFAM" id="SSF53955">
    <property type="entry name" value="Lysozyme-like"/>
    <property type="match status" value="1"/>
</dbReference>